<accession>A0A1I9S1Z9</accession>
<sequence>MPRAVAALQRVPARDPPPLRARPPDQVAHQVMTPVCRSARGLGHRPVAPHRIRSRTTRERLGLLASGVPRAVAALLLCSPLY</sequence>
<dbReference type="AlphaFoldDB" id="A0A1I9S1Z9"/>
<evidence type="ECO:0000256" key="1">
    <source>
        <dbReference type="SAM" id="MobiDB-lite"/>
    </source>
</evidence>
<protein>
    <submittedName>
        <fullName evidence="2">Uncharacterized protein</fullName>
    </submittedName>
</protein>
<reference evidence="2" key="1">
    <citation type="journal article" date="2016" name="Sci. Rep.">
        <title>Diversity of antibiotic-resistance genes in Canadian isolates of Aeromonas salmonicida subsp. salmonicida: dominance of pSN254b and discovery of pAsa8.</title>
        <authorList>
            <person name="Trudel M.V."/>
            <person name="Vincent A.T."/>
            <person name="Attere S.A."/>
            <person name="Labbe M."/>
            <person name="Derome N."/>
            <person name="Culley A.I."/>
            <person name="Charette S.J."/>
        </authorList>
    </citation>
    <scope>NUCLEOTIDE SEQUENCE</scope>
    <source>
        <strain evidence="2">M16474-11</strain>
        <plasmid evidence="2">pAsa8</plasmid>
    </source>
</reference>
<proteinExistence type="predicted"/>
<feature type="region of interest" description="Disordered" evidence="1">
    <location>
        <begin position="1"/>
        <end position="27"/>
    </location>
</feature>
<evidence type="ECO:0000313" key="2">
    <source>
        <dbReference type="EMBL" id="AOZ60591.1"/>
    </source>
</evidence>
<name>A0A1I9S1Z9_AERSS</name>
<organism evidence="2">
    <name type="scientific">Aeromonas salmonicida subsp. salmonicida</name>
    <dbReference type="NCBI Taxonomy" id="29491"/>
    <lineage>
        <taxon>Bacteria</taxon>
        <taxon>Pseudomonadati</taxon>
        <taxon>Pseudomonadota</taxon>
        <taxon>Gammaproteobacteria</taxon>
        <taxon>Aeromonadales</taxon>
        <taxon>Aeromonadaceae</taxon>
        <taxon>Aeromonas</taxon>
    </lineage>
</organism>
<dbReference type="EMBL" id="KX364409">
    <property type="protein sequence ID" value="AOZ60591.1"/>
    <property type="molecule type" value="Genomic_DNA"/>
</dbReference>
<keyword evidence="2" id="KW-0614">Plasmid</keyword>
<geneLocation type="plasmid" evidence="2">
    <name>pAsa8</name>
</geneLocation>